<evidence type="ECO:0000313" key="4">
    <source>
        <dbReference type="Proteomes" id="UP000006892"/>
    </source>
</evidence>
<evidence type="ECO:0000313" key="3">
    <source>
        <dbReference type="EMBL" id="CBH48437.1"/>
    </source>
</evidence>
<feature type="domain" description="UspA" evidence="2">
    <location>
        <begin position="14"/>
        <end position="151"/>
    </location>
</feature>
<dbReference type="Gene3D" id="3.40.50.620">
    <property type="entry name" value="HUPs"/>
    <property type="match status" value="2"/>
</dbReference>
<dbReference type="RefSeq" id="WP_013416075.1">
    <property type="nucleotide sequence ID" value="NC_014659.1"/>
</dbReference>
<dbReference type="Pfam" id="PF00582">
    <property type="entry name" value="Usp"/>
    <property type="match status" value="2"/>
</dbReference>
<dbReference type="Proteomes" id="UP001154400">
    <property type="component" value="Chromosome"/>
</dbReference>
<dbReference type="SUPFAM" id="SSF52402">
    <property type="entry name" value="Adenine nucleotide alpha hydrolases-like"/>
    <property type="match status" value="2"/>
</dbReference>
<reference evidence="3" key="1">
    <citation type="journal article" date="2010" name="PLoS Genet.">
        <title>The genome of a pathogenic rhodococcus: cooptive virulence underpinned by key gene acquisitions.</title>
        <authorList>
            <person name="Letek M."/>
            <person name="Gonzalez P."/>
            <person name="Macarthur I."/>
            <person name="Rodriguez H."/>
            <person name="Freeman T.C."/>
            <person name="Valero-Rello A."/>
            <person name="Blanco M."/>
            <person name="Buckley T."/>
            <person name="Cherevach I."/>
            <person name="Fahey R."/>
            <person name="Hapeshi A."/>
            <person name="Holdstock J."/>
            <person name="Leadon D."/>
            <person name="Navas J."/>
            <person name="Ocampo A."/>
            <person name="Quail M.A."/>
            <person name="Sanders M."/>
            <person name="Scortti M.M."/>
            <person name="Prescott J.F."/>
            <person name="Fogarty U."/>
            <person name="Meijer W.G."/>
            <person name="Parkhill J."/>
            <person name="Bentley S.D."/>
            <person name="Vazquez-Boland J.A."/>
        </authorList>
    </citation>
    <scope>NUCLEOTIDE SEQUENCE [LARGE SCALE GENOMIC DNA]</scope>
    <source>
        <strain evidence="3 4">103S</strain>
    </source>
</reference>
<comment type="similarity">
    <text evidence="1">Belongs to the universal stress protein A family.</text>
</comment>
<proteinExistence type="inferred from homology"/>
<organism evidence="3">
    <name type="scientific">Rhodococcus hoagii (strain 103S)</name>
    <name type="common">Rhodococcus equi</name>
    <dbReference type="NCBI Taxonomy" id="685727"/>
    <lineage>
        <taxon>Bacteria</taxon>
        <taxon>Bacillati</taxon>
        <taxon>Actinomycetota</taxon>
        <taxon>Actinomycetes</taxon>
        <taxon>Mycobacteriales</taxon>
        <taxon>Nocardiaceae</taxon>
        <taxon>Prescottella</taxon>
    </lineage>
</organism>
<sequence length="318" mass="33265">MEIDPETDFAEGAVVAAVDGSPSSFDALRWAAQLARRRTAPLHVVHVLPSPGVYLSEAAVLIQAQFTEKLESDSEGMLRRAREVVSAEFADVDSTFAQYPGPPAATLLDLSARAGLLVLGATGAGTVGAMLVGSTGQRVANHARCPVLVCRGGAPAATDDRPIVVGVDGSELSIRAVGVAYEYAAVLGARLVAVHAWGPARTVQRYGAFRLVDWSAVEAEERALVAESLSGHSAAWPDVPVETVLEQNSAGRTLLEYAGRARFVVVGSRGRSRITGALLGSTSQNLLHHAPCPVMICRGERSSSDGVSDGEVWTGDSV</sequence>
<dbReference type="InterPro" id="IPR006016">
    <property type="entry name" value="UspA"/>
</dbReference>
<dbReference type="KEGG" id="req:REQ_23950"/>
<gene>
    <name evidence="3" type="ordered locus">REQ_23950</name>
</gene>
<dbReference type="InterPro" id="IPR014729">
    <property type="entry name" value="Rossmann-like_a/b/a_fold"/>
</dbReference>
<dbReference type="AlphaFoldDB" id="A0A3S5Y7C4"/>
<evidence type="ECO:0000259" key="2">
    <source>
        <dbReference type="Pfam" id="PF00582"/>
    </source>
</evidence>
<dbReference type="PRINTS" id="PR01438">
    <property type="entry name" value="UNVRSLSTRESS"/>
</dbReference>
<dbReference type="EMBL" id="FN563149">
    <property type="protein sequence ID" value="CBH48437.1"/>
    <property type="molecule type" value="Genomic_DNA"/>
</dbReference>
<dbReference type="InterPro" id="IPR006015">
    <property type="entry name" value="Universal_stress_UspA"/>
</dbReference>
<dbReference type="PANTHER" id="PTHR46268:SF6">
    <property type="entry name" value="UNIVERSAL STRESS PROTEIN UP12"/>
    <property type="match status" value="1"/>
</dbReference>
<dbReference type="PANTHER" id="PTHR46268">
    <property type="entry name" value="STRESS RESPONSE PROTEIN NHAX"/>
    <property type="match status" value="1"/>
</dbReference>
<evidence type="ECO:0000256" key="1">
    <source>
        <dbReference type="ARBA" id="ARBA00008791"/>
    </source>
</evidence>
<feature type="domain" description="UspA" evidence="2">
    <location>
        <begin position="161"/>
        <end position="298"/>
    </location>
</feature>
<dbReference type="CDD" id="cd00293">
    <property type="entry name" value="USP-like"/>
    <property type="match status" value="1"/>
</dbReference>
<accession>A0A3S5Y7C4</accession>
<protein>
    <submittedName>
        <fullName evidence="3">Universal stress family protein</fullName>
    </submittedName>
</protein>
<name>A0A3S5Y7C4_RHOH1</name>